<accession>A0A7W6RDY0</accession>
<keyword evidence="4" id="KW-1185">Reference proteome</keyword>
<proteinExistence type="predicted"/>
<dbReference type="Proteomes" id="UP000554286">
    <property type="component" value="Unassembled WGS sequence"/>
</dbReference>
<gene>
    <name evidence="3" type="ORF">GGD89_001880</name>
</gene>
<reference evidence="3 4" key="1">
    <citation type="submission" date="2020-08" db="EMBL/GenBank/DDBJ databases">
        <title>Genome sequencing of Purple Non-Sulfur Bacteria from various extreme environments.</title>
        <authorList>
            <person name="Mayer M."/>
        </authorList>
    </citation>
    <scope>NUCLEOTIDE SEQUENCE [LARGE SCALE GENOMIC DNA]</scope>
    <source>
        <strain evidence="3 4">JA131</strain>
    </source>
</reference>
<dbReference type="PANTHER" id="PTHR43798">
    <property type="entry name" value="MONOACYLGLYCEROL LIPASE"/>
    <property type="match status" value="1"/>
</dbReference>
<dbReference type="Pfam" id="PF00561">
    <property type="entry name" value="Abhydrolase_1"/>
    <property type="match status" value="1"/>
</dbReference>
<dbReference type="AlphaFoldDB" id="A0A7W6RDY0"/>
<protein>
    <submittedName>
        <fullName evidence="3">Pimeloyl-ACP methyl ester carboxylesterase</fullName>
    </submittedName>
</protein>
<evidence type="ECO:0000313" key="4">
    <source>
        <dbReference type="Proteomes" id="UP000554286"/>
    </source>
</evidence>
<dbReference type="GO" id="GO:0016020">
    <property type="term" value="C:membrane"/>
    <property type="evidence" value="ECO:0007669"/>
    <property type="project" value="TreeGrafter"/>
</dbReference>
<sequence length="277" mass="30606">MPTMRTADGADLFYQERGQGRPLIMMPGWGCSHRFFDRNVEDLARVCRVITPDLRAHGDSSDVAWGHRIARYAADMKALIDVLELEGVVLLGWSMGAAVAWSYVDLFGTAHLAGHVSVDQSPRQYYSETWRWGQPGCYDAEALAILSTRLEYDAPAVARGLVRGCLGDVYQATDAEIETLAREIDKCPPAVRAEIMADHTHLDWRDLLPRIDLPALVCVGRQSKVFPWQGSAYVGERIPGARTVVFEQSGHMPFYEEASAFNAAVADFVMGLDTAVG</sequence>
<dbReference type="InterPro" id="IPR029058">
    <property type="entry name" value="AB_hydrolase_fold"/>
</dbReference>
<dbReference type="EMBL" id="JACIGK010000012">
    <property type="protein sequence ID" value="MBB4266249.1"/>
    <property type="molecule type" value="Genomic_DNA"/>
</dbReference>
<dbReference type="InterPro" id="IPR050266">
    <property type="entry name" value="AB_hydrolase_sf"/>
</dbReference>
<dbReference type="InterPro" id="IPR000073">
    <property type="entry name" value="AB_hydrolase_1"/>
</dbReference>
<dbReference type="PANTHER" id="PTHR43798:SF31">
    <property type="entry name" value="AB HYDROLASE SUPERFAMILY PROTEIN YCLE"/>
    <property type="match status" value="1"/>
</dbReference>
<dbReference type="GO" id="GO:0016787">
    <property type="term" value="F:hydrolase activity"/>
    <property type="evidence" value="ECO:0007669"/>
    <property type="project" value="UniProtKB-KW"/>
</dbReference>
<evidence type="ECO:0000259" key="2">
    <source>
        <dbReference type="Pfam" id="PF00561"/>
    </source>
</evidence>
<keyword evidence="1" id="KW-0378">Hydrolase</keyword>
<name>A0A7W6RDY0_9PROT</name>
<dbReference type="SUPFAM" id="SSF53474">
    <property type="entry name" value="alpha/beta-Hydrolases"/>
    <property type="match status" value="1"/>
</dbReference>
<evidence type="ECO:0000256" key="1">
    <source>
        <dbReference type="ARBA" id="ARBA00022801"/>
    </source>
</evidence>
<organism evidence="3 4">
    <name type="scientific">Roseospira visakhapatnamensis</name>
    <dbReference type="NCBI Taxonomy" id="390880"/>
    <lineage>
        <taxon>Bacteria</taxon>
        <taxon>Pseudomonadati</taxon>
        <taxon>Pseudomonadota</taxon>
        <taxon>Alphaproteobacteria</taxon>
        <taxon>Rhodospirillales</taxon>
        <taxon>Rhodospirillaceae</taxon>
        <taxon>Roseospira</taxon>
    </lineage>
</organism>
<comment type="caution">
    <text evidence="3">The sequence shown here is derived from an EMBL/GenBank/DDBJ whole genome shotgun (WGS) entry which is preliminary data.</text>
</comment>
<feature type="domain" description="AB hydrolase-1" evidence="2">
    <location>
        <begin position="22"/>
        <end position="257"/>
    </location>
</feature>
<evidence type="ECO:0000313" key="3">
    <source>
        <dbReference type="EMBL" id="MBB4266249.1"/>
    </source>
</evidence>
<dbReference type="RefSeq" id="WP_184044443.1">
    <property type="nucleotide sequence ID" value="NZ_JACIGK010000012.1"/>
</dbReference>
<dbReference type="Gene3D" id="3.40.50.1820">
    <property type="entry name" value="alpha/beta hydrolase"/>
    <property type="match status" value="1"/>
</dbReference>